<dbReference type="EMBL" id="LAZR01036854">
    <property type="protein sequence ID" value="KKL23763.1"/>
    <property type="molecule type" value="Genomic_DNA"/>
</dbReference>
<dbReference type="AlphaFoldDB" id="A0A0F9EIN9"/>
<organism evidence="1">
    <name type="scientific">marine sediment metagenome</name>
    <dbReference type="NCBI Taxonomy" id="412755"/>
    <lineage>
        <taxon>unclassified sequences</taxon>
        <taxon>metagenomes</taxon>
        <taxon>ecological metagenomes</taxon>
    </lineage>
</organism>
<gene>
    <name evidence="1" type="ORF">LCGC14_2422110</name>
</gene>
<name>A0A0F9EIN9_9ZZZZ</name>
<comment type="caution">
    <text evidence="1">The sequence shown here is derived from an EMBL/GenBank/DDBJ whole genome shotgun (WGS) entry which is preliminary data.</text>
</comment>
<reference evidence="1" key="1">
    <citation type="journal article" date="2015" name="Nature">
        <title>Complex archaea that bridge the gap between prokaryotes and eukaryotes.</title>
        <authorList>
            <person name="Spang A."/>
            <person name="Saw J.H."/>
            <person name="Jorgensen S.L."/>
            <person name="Zaremba-Niedzwiedzka K."/>
            <person name="Martijn J."/>
            <person name="Lind A.E."/>
            <person name="van Eijk R."/>
            <person name="Schleper C."/>
            <person name="Guy L."/>
            <person name="Ettema T.J."/>
        </authorList>
    </citation>
    <scope>NUCLEOTIDE SEQUENCE</scope>
</reference>
<sequence length="71" mass="8125">EYNHIRPHISLDYRPPAPEVILPTEDVVVRFRSAPPHTYASVTNSRSGTKYGDQSKVFENWIQNIAVSFPQ</sequence>
<accession>A0A0F9EIN9</accession>
<feature type="non-terminal residue" evidence="1">
    <location>
        <position position="1"/>
    </location>
</feature>
<evidence type="ECO:0000313" key="1">
    <source>
        <dbReference type="EMBL" id="KKL23763.1"/>
    </source>
</evidence>
<proteinExistence type="predicted"/>
<protein>
    <submittedName>
        <fullName evidence="1">Uncharacterized protein</fullName>
    </submittedName>
</protein>